<protein>
    <recommendedName>
        <fullName evidence="2">Gamma-glutamyltransferase</fullName>
    </recommendedName>
</protein>
<dbReference type="PRINTS" id="PR01210">
    <property type="entry name" value="GGTRANSPTASE"/>
</dbReference>
<dbReference type="InterPro" id="IPR043137">
    <property type="entry name" value="GGT_ssub_C"/>
</dbReference>
<dbReference type="Gene3D" id="3.60.20.40">
    <property type="match status" value="1"/>
</dbReference>
<reference evidence="1" key="1">
    <citation type="submission" date="2018-05" db="EMBL/GenBank/DDBJ databases">
        <authorList>
            <person name="Lanie J.A."/>
            <person name="Ng W.-L."/>
            <person name="Kazmierczak K.M."/>
            <person name="Andrzejewski T.M."/>
            <person name="Davidsen T.M."/>
            <person name="Wayne K.J."/>
            <person name="Tettelin H."/>
            <person name="Glass J.I."/>
            <person name="Rusch D."/>
            <person name="Podicherti R."/>
            <person name="Tsui H.-C.T."/>
            <person name="Winkler M.E."/>
        </authorList>
    </citation>
    <scope>NUCLEOTIDE SEQUENCE</scope>
</reference>
<dbReference type="SUPFAM" id="SSF56235">
    <property type="entry name" value="N-terminal nucleophile aminohydrolases (Ntn hydrolases)"/>
    <property type="match status" value="1"/>
</dbReference>
<proteinExistence type="predicted"/>
<dbReference type="InterPro" id="IPR052896">
    <property type="entry name" value="GGT-like_enzyme"/>
</dbReference>
<evidence type="ECO:0000313" key="1">
    <source>
        <dbReference type="EMBL" id="SVA01991.1"/>
    </source>
</evidence>
<evidence type="ECO:0008006" key="2">
    <source>
        <dbReference type="Google" id="ProtNLM"/>
    </source>
</evidence>
<dbReference type="AlphaFoldDB" id="A0A381SFA0"/>
<dbReference type="Pfam" id="PF01019">
    <property type="entry name" value="G_glu_transpept"/>
    <property type="match status" value="1"/>
</dbReference>
<dbReference type="InterPro" id="IPR043138">
    <property type="entry name" value="GGT_lsub"/>
</dbReference>
<dbReference type="PANTHER" id="PTHR43881:SF1">
    <property type="entry name" value="GAMMA-GLUTAMYLTRANSPEPTIDASE (AFU_ORTHOLOGUE AFUA_4G13580)"/>
    <property type="match status" value="1"/>
</dbReference>
<dbReference type="PANTHER" id="PTHR43881">
    <property type="entry name" value="GAMMA-GLUTAMYLTRANSPEPTIDASE (AFU_ORTHOLOGUE AFUA_4G13580)"/>
    <property type="match status" value="1"/>
</dbReference>
<gene>
    <name evidence="1" type="ORF">METZ01_LOCUS54845</name>
</gene>
<sequence>MFTRIDPDHRHASRRSSVYARNVVAASQPLAAQAGLQAIRNGGNAVDAAIATAITLTVVEPTMNGIGSDGFVIVADNCGIHGFNGSGRSPTAWTPERFAGLPAMPEHGWDTITVPGAVDTWVRLSERFGYLPFERLFEDAIGYATNGYAVSPVVARGWARAAEEYGHFDGFRTTFMPHGRAPVAGETFKSSAMADTLGEIATTRGESFYRGELAKLMVADAARLGGVMTGDDLASHEGFWTECVSHDFLDLTVHEIPPNGQGIAALIALGILDHLNIGDHAPDSADSVHLQVEAMKAAFAETHRHVSDPETMQVTVGQLLDPAHLQRCAEGIDLQRAAFPKAQIRPDQGTVYLATADASGMMVSWIQSNYHGFGSGIVVPNTGISLQNRGRGFSLLPGHPNQGAGEKRPFHTIIPAFVTRDDLPLMAFGVMGGHHQPQGHTQVMIRLFCQGASPQQALDAPRWHIHEDFSLCLEPALSGLREDLSRRGQQFNEPKIGSFGGGQIVLKEGDGYVTGSDPRKDGQAVGY</sequence>
<name>A0A381SFA0_9ZZZZ</name>
<dbReference type="InterPro" id="IPR029055">
    <property type="entry name" value="Ntn_hydrolases_N"/>
</dbReference>
<accession>A0A381SFA0</accession>
<dbReference type="Gene3D" id="1.10.246.130">
    <property type="match status" value="1"/>
</dbReference>
<organism evidence="1">
    <name type="scientific">marine metagenome</name>
    <dbReference type="NCBI Taxonomy" id="408172"/>
    <lineage>
        <taxon>unclassified sequences</taxon>
        <taxon>metagenomes</taxon>
        <taxon>ecological metagenomes</taxon>
    </lineage>
</organism>
<dbReference type="EMBL" id="UINC01002959">
    <property type="protein sequence ID" value="SVA01991.1"/>
    <property type="molecule type" value="Genomic_DNA"/>
</dbReference>